<dbReference type="EC" id="2.7.6.2" evidence="5"/>
<dbReference type="NCBIfam" id="TIGR01378">
    <property type="entry name" value="thi_PPkinase"/>
    <property type="match status" value="1"/>
</dbReference>
<dbReference type="Proteomes" id="UP000184447">
    <property type="component" value="Unassembled WGS sequence"/>
</dbReference>
<dbReference type="InterPro" id="IPR007373">
    <property type="entry name" value="Thiamin_PyroPKinase_B1-bd"/>
</dbReference>
<dbReference type="RefSeq" id="WP_073336236.1">
    <property type="nucleotide sequence ID" value="NZ_FQXM01000002.1"/>
</dbReference>
<gene>
    <name evidence="7" type="ORF">SAMN02745207_00292</name>
</gene>
<evidence type="ECO:0000256" key="3">
    <source>
        <dbReference type="ARBA" id="ARBA00022777"/>
    </source>
</evidence>
<dbReference type="SMART" id="SM00983">
    <property type="entry name" value="TPK_B1_binding"/>
    <property type="match status" value="1"/>
</dbReference>
<protein>
    <recommendedName>
        <fullName evidence="5">Thiamine diphosphokinase</fullName>
        <ecNumber evidence="5">2.7.6.2</ecNumber>
    </recommendedName>
</protein>
<dbReference type="GO" id="GO:0030975">
    <property type="term" value="F:thiamine binding"/>
    <property type="evidence" value="ECO:0007669"/>
    <property type="project" value="InterPro"/>
</dbReference>
<dbReference type="GO" id="GO:0006772">
    <property type="term" value="P:thiamine metabolic process"/>
    <property type="evidence" value="ECO:0007669"/>
    <property type="project" value="UniProtKB-UniRule"/>
</dbReference>
<dbReference type="InterPro" id="IPR006282">
    <property type="entry name" value="Thi_PPkinase"/>
</dbReference>
<dbReference type="AlphaFoldDB" id="A0A1M5QUE6"/>
<dbReference type="InterPro" id="IPR007371">
    <property type="entry name" value="TPK_catalytic"/>
</dbReference>
<dbReference type="Pfam" id="PF04263">
    <property type="entry name" value="TPK_catalytic"/>
    <property type="match status" value="1"/>
</dbReference>
<keyword evidence="1" id="KW-0808">Transferase</keyword>
<evidence type="ECO:0000259" key="6">
    <source>
        <dbReference type="SMART" id="SM00983"/>
    </source>
</evidence>
<dbReference type="Pfam" id="PF04265">
    <property type="entry name" value="TPK_B1_binding"/>
    <property type="match status" value="1"/>
</dbReference>
<evidence type="ECO:0000256" key="2">
    <source>
        <dbReference type="ARBA" id="ARBA00022741"/>
    </source>
</evidence>
<sequence>MKVLIISGGVAPSFSLLTKEINNADLIICADSGANHLYKHKIVPHYLVGDFDSINLDVLKFYENEKCNILKFPPEKDFTDSELAMNIAFENNAEEIVFLGCTGTRIDHFFGSLTLLYKSMKKGIKAFIKDNNNEIFMVDKSIIIKGSEKEKFSLMPYKNEIYRLNIKGSKYDLKDYNLKIGDGLTISNEFQEEKVTIEFEKGDLLIFFSRD</sequence>
<dbReference type="InterPro" id="IPR036371">
    <property type="entry name" value="TPK_B1-bd_sf"/>
</dbReference>
<keyword evidence="3 7" id="KW-0418">Kinase</keyword>
<dbReference type="EMBL" id="FQXM01000002">
    <property type="protein sequence ID" value="SHH17506.1"/>
    <property type="molecule type" value="Genomic_DNA"/>
</dbReference>
<organism evidence="7 8">
    <name type="scientific">Clostridium grantii DSM 8605</name>
    <dbReference type="NCBI Taxonomy" id="1121316"/>
    <lineage>
        <taxon>Bacteria</taxon>
        <taxon>Bacillati</taxon>
        <taxon>Bacillota</taxon>
        <taxon>Clostridia</taxon>
        <taxon>Eubacteriales</taxon>
        <taxon>Clostridiaceae</taxon>
        <taxon>Clostridium</taxon>
    </lineage>
</organism>
<accession>A0A1M5QUE6</accession>
<dbReference type="OrthoDB" id="9804377at2"/>
<evidence type="ECO:0000313" key="7">
    <source>
        <dbReference type="EMBL" id="SHH17506.1"/>
    </source>
</evidence>
<dbReference type="Gene3D" id="3.40.50.10240">
    <property type="entry name" value="Thiamin pyrophosphokinase, catalytic domain"/>
    <property type="match status" value="1"/>
</dbReference>
<keyword evidence="4" id="KW-0067">ATP-binding</keyword>
<dbReference type="InterPro" id="IPR053149">
    <property type="entry name" value="TPK"/>
</dbReference>
<evidence type="ECO:0000313" key="8">
    <source>
        <dbReference type="Proteomes" id="UP000184447"/>
    </source>
</evidence>
<keyword evidence="2" id="KW-0547">Nucleotide-binding</keyword>
<dbReference type="InterPro" id="IPR036759">
    <property type="entry name" value="TPK_catalytic_sf"/>
</dbReference>
<dbReference type="GO" id="GO:0009229">
    <property type="term" value="P:thiamine diphosphate biosynthetic process"/>
    <property type="evidence" value="ECO:0007669"/>
    <property type="project" value="InterPro"/>
</dbReference>
<dbReference type="GO" id="GO:0004788">
    <property type="term" value="F:thiamine diphosphokinase activity"/>
    <property type="evidence" value="ECO:0007669"/>
    <property type="project" value="UniProtKB-UniRule"/>
</dbReference>
<dbReference type="STRING" id="1121316.SAMN02745207_00292"/>
<reference evidence="7 8" key="1">
    <citation type="submission" date="2016-11" db="EMBL/GenBank/DDBJ databases">
        <authorList>
            <person name="Jaros S."/>
            <person name="Januszkiewicz K."/>
            <person name="Wedrychowicz H."/>
        </authorList>
    </citation>
    <scope>NUCLEOTIDE SEQUENCE [LARGE SCALE GENOMIC DNA]</scope>
    <source>
        <strain evidence="7 8">DSM 8605</strain>
    </source>
</reference>
<evidence type="ECO:0000256" key="5">
    <source>
        <dbReference type="NCBIfam" id="TIGR01378"/>
    </source>
</evidence>
<dbReference type="GO" id="GO:0005524">
    <property type="term" value="F:ATP binding"/>
    <property type="evidence" value="ECO:0007669"/>
    <property type="project" value="UniProtKB-KW"/>
</dbReference>
<feature type="domain" description="Thiamin pyrophosphokinase thiamin-binding" evidence="6">
    <location>
        <begin position="139"/>
        <end position="205"/>
    </location>
</feature>
<keyword evidence="8" id="KW-1185">Reference proteome</keyword>
<name>A0A1M5QUE6_9CLOT</name>
<dbReference type="PANTHER" id="PTHR41299:SF1">
    <property type="entry name" value="THIAMINE PYROPHOSPHOKINASE"/>
    <property type="match status" value="1"/>
</dbReference>
<evidence type="ECO:0000256" key="4">
    <source>
        <dbReference type="ARBA" id="ARBA00022840"/>
    </source>
</evidence>
<dbReference type="CDD" id="cd07995">
    <property type="entry name" value="TPK"/>
    <property type="match status" value="1"/>
</dbReference>
<evidence type="ECO:0000256" key="1">
    <source>
        <dbReference type="ARBA" id="ARBA00022679"/>
    </source>
</evidence>
<dbReference type="PANTHER" id="PTHR41299">
    <property type="entry name" value="THIAMINE PYROPHOSPHOKINASE"/>
    <property type="match status" value="1"/>
</dbReference>
<dbReference type="SUPFAM" id="SSF63862">
    <property type="entry name" value="Thiamin pyrophosphokinase, substrate-binding domain"/>
    <property type="match status" value="1"/>
</dbReference>
<dbReference type="GO" id="GO:0016301">
    <property type="term" value="F:kinase activity"/>
    <property type="evidence" value="ECO:0007669"/>
    <property type="project" value="UniProtKB-KW"/>
</dbReference>
<proteinExistence type="predicted"/>
<dbReference type="SUPFAM" id="SSF63999">
    <property type="entry name" value="Thiamin pyrophosphokinase, catalytic domain"/>
    <property type="match status" value="1"/>
</dbReference>